<evidence type="ECO:0000256" key="1">
    <source>
        <dbReference type="ARBA" id="ARBA00005568"/>
    </source>
</evidence>
<dbReference type="InterPro" id="IPR050251">
    <property type="entry name" value="HpcH-HpaI_aldolase"/>
</dbReference>
<sequence length="274" mass="28833">MNAFKHLLKTAGSHPPVGTWILSADPLVAEAIGHAGFEWGVLDMEHAPADMMDVVHLLQAVTSTRMVPVVRVPWNDPVTVKRVLDAGATSVMFPFIESADQAQRAVAATRYPPRGVRGVVGMSRASRFGTNLQYLTHADEGLCTIVQIETPDAAERAEAITTVDGVDAVFVGPADLSAAMGHIAHPAHPQVLDLMSRIVQRCKRAGVPVGTVGGTPDAVAQYRAIGFDFVAVGSDLGLMMRGAMNALSALKTQDVDIVHSVTVGTLTGATSHGS</sequence>
<dbReference type="GO" id="GO:0016829">
    <property type="term" value="F:lyase activity"/>
    <property type="evidence" value="ECO:0007669"/>
    <property type="project" value="UniProtKB-KW"/>
</dbReference>
<evidence type="ECO:0000259" key="4">
    <source>
        <dbReference type="Pfam" id="PF03328"/>
    </source>
</evidence>
<evidence type="ECO:0000256" key="3">
    <source>
        <dbReference type="ARBA" id="ARBA00023239"/>
    </source>
</evidence>
<evidence type="ECO:0000256" key="2">
    <source>
        <dbReference type="ARBA" id="ARBA00022723"/>
    </source>
</evidence>
<evidence type="ECO:0000313" key="6">
    <source>
        <dbReference type="Proteomes" id="UP001165541"/>
    </source>
</evidence>
<dbReference type="RefSeq" id="WP_251780168.1">
    <property type="nucleotide sequence ID" value="NZ_JAMKFE010000013.1"/>
</dbReference>
<feature type="domain" description="HpcH/HpaI aldolase/citrate lyase" evidence="4">
    <location>
        <begin position="18"/>
        <end position="240"/>
    </location>
</feature>
<reference evidence="5" key="1">
    <citation type="submission" date="2022-05" db="EMBL/GenBank/DDBJ databases">
        <title>Schlegelella sp. nov., isolated from mangrove soil.</title>
        <authorList>
            <person name="Liu Y."/>
            <person name="Ge X."/>
            <person name="Liu W."/>
        </authorList>
    </citation>
    <scope>NUCLEOTIDE SEQUENCE</scope>
    <source>
        <strain evidence="5">S2-27</strain>
    </source>
</reference>
<keyword evidence="3 5" id="KW-0456">Lyase</keyword>
<dbReference type="InterPro" id="IPR015813">
    <property type="entry name" value="Pyrv/PenolPyrv_kinase-like_dom"/>
</dbReference>
<dbReference type="EMBL" id="JAMKFE010000013">
    <property type="protein sequence ID" value="MCM5681687.1"/>
    <property type="molecule type" value="Genomic_DNA"/>
</dbReference>
<keyword evidence="6" id="KW-1185">Reference proteome</keyword>
<evidence type="ECO:0000313" key="5">
    <source>
        <dbReference type="EMBL" id="MCM5681687.1"/>
    </source>
</evidence>
<dbReference type="InterPro" id="IPR005000">
    <property type="entry name" value="Aldolase/citrate-lyase_domain"/>
</dbReference>
<organism evidence="5 6">
    <name type="scientific">Caldimonas mangrovi</name>
    <dbReference type="NCBI Taxonomy" id="2944811"/>
    <lineage>
        <taxon>Bacteria</taxon>
        <taxon>Pseudomonadati</taxon>
        <taxon>Pseudomonadota</taxon>
        <taxon>Betaproteobacteria</taxon>
        <taxon>Burkholderiales</taxon>
        <taxon>Sphaerotilaceae</taxon>
        <taxon>Caldimonas</taxon>
    </lineage>
</organism>
<protein>
    <submittedName>
        <fullName evidence="5">Aldolase/citrate lyase family protein</fullName>
    </submittedName>
</protein>
<proteinExistence type="inferred from homology"/>
<dbReference type="Pfam" id="PF03328">
    <property type="entry name" value="HpcH_HpaI"/>
    <property type="match status" value="1"/>
</dbReference>
<name>A0ABT0YSH6_9BURK</name>
<dbReference type="PANTHER" id="PTHR30502">
    <property type="entry name" value="2-KETO-3-DEOXY-L-RHAMNONATE ALDOLASE"/>
    <property type="match status" value="1"/>
</dbReference>
<dbReference type="InterPro" id="IPR040442">
    <property type="entry name" value="Pyrv_kinase-like_dom_sf"/>
</dbReference>
<dbReference type="Gene3D" id="3.20.20.60">
    <property type="entry name" value="Phosphoenolpyruvate-binding domains"/>
    <property type="match status" value="1"/>
</dbReference>
<dbReference type="SUPFAM" id="SSF51621">
    <property type="entry name" value="Phosphoenolpyruvate/pyruvate domain"/>
    <property type="match status" value="1"/>
</dbReference>
<comment type="similarity">
    <text evidence="1">Belongs to the HpcH/HpaI aldolase family.</text>
</comment>
<accession>A0ABT0YSH6</accession>
<dbReference type="PANTHER" id="PTHR30502:SF0">
    <property type="entry name" value="PHOSPHOENOLPYRUVATE CARBOXYLASE FAMILY PROTEIN"/>
    <property type="match status" value="1"/>
</dbReference>
<keyword evidence="2" id="KW-0479">Metal-binding</keyword>
<dbReference type="Proteomes" id="UP001165541">
    <property type="component" value="Unassembled WGS sequence"/>
</dbReference>
<gene>
    <name evidence="5" type="ORF">M8A51_19345</name>
</gene>
<comment type="caution">
    <text evidence="5">The sequence shown here is derived from an EMBL/GenBank/DDBJ whole genome shotgun (WGS) entry which is preliminary data.</text>
</comment>